<dbReference type="EMBL" id="CP149782">
    <property type="protein sequence ID" value="WYF45824.1"/>
    <property type="molecule type" value="Genomic_DNA"/>
</dbReference>
<organism evidence="1">
    <name type="scientific">Deinococcus sp. VB142</name>
    <dbReference type="NCBI Taxonomy" id="3112952"/>
    <lineage>
        <taxon>Bacteria</taxon>
        <taxon>Thermotogati</taxon>
        <taxon>Deinococcota</taxon>
        <taxon>Deinococci</taxon>
        <taxon>Deinococcales</taxon>
        <taxon>Deinococcaceae</taxon>
        <taxon>Deinococcus</taxon>
    </lineage>
</organism>
<evidence type="ECO:0000313" key="1">
    <source>
        <dbReference type="EMBL" id="WYF45824.1"/>
    </source>
</evidence>
<reference evidence="1" key="1">
    <citation type="submission" date="2024-03" db="EMBL/GenBank/DDBJ databases">
        <title>Deinococcus weizhi sp. nov., isolated from human skin.</title>
        <authorList>
            <person name="Wei Z."/>
            <person name="Tian F."/>
            <person name="Yang C."/>
            <person name="Xin L.T."/>
            <person name="Wen Z.J."/>
            <person name="Lan K.C."/>
            <person name="Yu L."/>
            <person name="Zhe W."/>
            <person name="Dan F.D."/>
            <person name="Jun W."/>
            <person name="Rui Z."/>
            <person name="Yong X.J."/>
            <person name="Ting Y."/>
            <person name="Wei X."/>
            <person name="Xu Z.G."/>
            <person name="Xin Z."/>
            <person name="Dong F.G."/>
            <person name="Ni X.M."/>
            <person name="Zheng M.G."/>
            <person name="Chun Y."/>
            <person name="Qian W.X."/>
        </authorList>
    </citation>
    <scope>NUCLEOTIDE SEQUENCE</scope>
    <source>
        <strain evidence="1">VB142</strain>
    </source>
</reference>
<sequence length="124" mass="13786">MIQQYPKDDSIQSCSTLCASSHPATVFMQHGISGMVTAVFNPPVTSPNILSLSCRQQHAADGIPYFHSPLAISACHSVLTSYQCLYIRQRCPNCFGNIGQDRCASFPNFAVSMFYVNDDIFRWI</sequence>
<name>A0AAU6Q5E4_9DEIO</name>
<proteinExistence type="predicted"/>
<dbReference type="RefSeq" id="WP_339097150.1">
    <property type="nucleotide sequence ID" value="NZ_CP149782.1"/>
</dbReference>
<dbReference type="AlphaFoldDB" id="A0AAU6Q5E4"/>
<accession>A0AAU6Q5E4</accession>
<protein>
    <submittedName>
        <fullName evidence="1">Uncharacterized protein</fullName>
    </submittedName>
</protein>
<gene>
    <name evidence="1" type="ORF">WDJ50_06850</name>
</gene>